<evidence type="ECO:0000313" key="3">
    <source>
        <dbReference type="Proteomes" id="UP000321058"/>
    </source>
</evidence>
<dbReference type="EMBL" id="BKAJ01000004">
    <property type="protein sequence ID" value="GEP53052.1"/>
    <property type="molecule type" value="Genomic_DNA"/>
</dbReference>
<dbReference type="Gene3D" id="1.20.120.520">
    <property type="entry name" value="nmb1532 protein domain like"/>
    <property type="match status" value="1"/>
</dbReference>
<evidence type="ECO:0000313" key="2">
    <source>
        <dbReference type="EMBL" id="GEP53052.1"/>
    </source>
</evidence>
<dbReference type="InterPro" id="IPR012312">
    <property type="entry name" value="Hemerythrin-like"/>
</dbReference>
<keyword evidence="3" id="KW-1185">Reference proteome</keyword>
<name>A0A512N247_9HYPH</name>
<protein>
    <recommendedName>
        <fullName evidence="1">Hemerythrin-like domain-containing protein</fullName>
    </recommendedName>
</protein>
<dbReference type="CDD" id="cd12108">
    <property type="entry name" value="Hr-like"/>
    <property type="match status" value="1"/>
</dbReference>
<dbReference type="OrthoDB" id="2083283at2"/>
<evidence type="ECO:0000259" key="1">
    <source>
        <dbReference type="Pfam" id="PF01814"/>
    </source>
</evidence>
<dbReference type="PANTHER" id="PTHR39966:SF1">
    <property type="entry name" value="HEMERYTHRIN-LIKE DOMAIN-CONTAINING PROTEIN"/>
    <property type="match status" value="1"/>
</dbReference>
<dbReference type="Proteomes" id="UP000321058">
    <property type="component" value="Unassembled WGS sequence"/>
</dbReference>
<reference evidence="2 3" key="1">
    <citation type="submission" date="2019-07" db="EMBL/GenBank/DDBJ databases">
        <title>Whole genome shotgun sequence of Reyranella soli NBRC 108950.</title>
        <authorList>
            <person name="Hosoyama A."/>
            <person name="Uohara A."/>
            <person name="Ohji S."/>
            <person name="Ichikawa N."/>
        </authorList>
    </citation>
    <scope>NUCLEOTIDE SEQUENCE [LARGE SCALE GENOMIC DNA]</scope>
    <source>
        <strain evidence="2 3">NBRC 108950</strain>
    </source>
</reference>
<sequence length="233" mass="25238">MTSFLRRRGLLNVGMAGGLVLATPVAVSGVYARDAKKPGADEAAAPPEQLMRGHAILARVLLIYESGLRRAGQGEDIDPAVFARAAEITKGFIHGHQEKVEEELVFAQFKKAGRMVELVGVLAGQHAAGAKLTDKILAAAPQTRTKEPREAMGRDVQALIAMYRPHMAREATDVFPTLRHLVTAEEYAEIADEMMKRERQAVGADGFEKVAKQVAEVEQVIGIEDIGVFTPKS</sequence>
<dbReference type="AlphaFoldDB" id="A0A512N247"/>
<dbReference type="RefSeq" id="WP_147145289.1">
    <property type="nucleotide sequence ID" value="NZ_BKAJ01000004.1"/>
</dbReference>
<organism evidence="2 3">
    <name type="scientific">Reyranella soli</name>
    <dbReference type="NCBI Taxonomy" id="1230389"/>
    <lineage>
        <taxon>Bacteria</taxon>
        <taxon>Pseudomonadati</taxon>
        <taxon>Pseudomonadota</taxon>
        <taxon>Alphaproteobacteria</taxon>
        <taxon>Hyphomicrobiales</taxon>
        <taxon>Reyranellaceae</taxon>
        <taxon>Reyranella</taxon>
    </lineage>
</organism>
<dbReference type="Pfam" id="PF01814">
    <property type="entry name" value="Hemerythrin"/>
    <property type="match status" value="1"/>
</dbReference>
<accession>A0A512N247</accession>
<comment type="caution">
    <text evidence="2">The sequence shown here is derived from an EMBL/GenBank/DDBJ whole genome shotgun (WGS) entry which is preliminary data.</text>
</comment>
<proteinExistence type="predicted"/>
<dbReference type="PANTHER" id="PTHR39966">
    <property type="entry name" value="BLL2471 PROTEIN-RELATED"/>
    <property type="match status" value="1"/>
</dbReference>
<dbReference type="GO" id="GO:0005886">
    <property type="term" value="C:plasma membrane"/>
    <property type="evidence" value="ECO:0007669"/>
    <property type="project" value="TreeGrafter"/>
</dbReference>
<feature type="domain" description="Hemerythrin-like" evidence="1">
    <location>
        <begin position="48"/>
        <end position="178"/>
    </location>
</feature>
<gene>
    <name evidence="2" type="ORF">RSO01_02180</name>
</gene>